<comment type="caution">
    <text evidence="7">The sequence shown here is derived from an EMBL/GenBank/DDBJ whole genome shotgun (WGS) entry which is preliminary data.</text>
</comment>
<feature type="transmembrane region" description="Helical" evidence="6">
    <location>
        <begin position="35"/>
        <end position="59"/>
    </location>
</feature>
<evidence type="ECO:0000313" key="8">
    <source>
        <dbReference type="Proteomes" id="UP000318349"/>
    </source>
</evidence>
<dbReference type="PIRSF" id="PIRSF006324">
    <property type="entry name" value="LeuE"/>
    <property type="match status" value="1"/>
</dbReference>
<reference evidence="7 8" key="1">
    <citation type="submission" date="2019-07" db="EMBL/GenBank/DDBJ databases">
        <title>The pathways for chlorine oxyanion respiration interact through the shared metabolite chlorate.</title>
        <authorList>
            <person name="Barnum T.P."/>
            <person name="Cheng Y."/>
            <person name="Hill K.A."/>
            <person name="Lucas L.N."/>
            <person name="Carlson H.K."/>
            <person name="Coates J.D."/>
        </authorList>
    </citation>
    <scope>NUCLEOTIDE SEQUENCE [LARGE SCALE GENOMIC DNA]</scope>
    <source>
        <strain evidence="7 8">SFB-1</strain>
    </source>
</reference>
<dbReference type="EMBL" id="VMNI01000020">
    <property type="protein sequence ID" value="TVO72856.1"/>
    <property type="molecule type" value="Genomic_DNA"/>
</dbReference>
<feature type="transmembrane region" description="Helical" evidence="6">
    <location>
        <begin position="71"/>
        <end position="91"/>
    </location>
</feature>
<dbReference type="Proteomes" id="UP000318349">
    <property type="component" value="Unassembled WGS sequence"/>
</dbReference>
<evidence type="ECO:0000256" key="4">
    <source>
        <dbReference type="ARBA" id="ARBA00022989"/>
    </source>
</evidence>
<evidence type="ECO:0000256" key="6">
    <source>
        <dbReference type="SAM" id="Phobius"/>
    </source>
</evidence>
<evidence type="ECO:0000256" key="5">
    <source>
        <dbReference type="ARBA" id="ARBA00023136"/>
    </source>
</evidence>
<dbReference type="InterPro" id="IPR001123">
    <property type="entry name" value="LeuE-type"/>
</dbReference>
<evidence type="ECO:0000256" key="1">
    <source>
        <dbReference type="ARBA" id="ARBA00004651"/>
    </source>
</evidence>
<dbReference type="GO" id="GO:0005886">
    <property type="term" value="C:plasma membrane"/>
    <property type="evidence" value="ECO:0007669"/>
    <property type="project" value="UniProtKB-SubCell"/>
</dbReference>
<organism evidence="7 8">
    <name type="scientific">Denitromonas halophila</name>
    <dbReference type="NCBI Taxonomy" id="1629404"/>
    <lineage>
        <taxon>Bacteria</taxon>
        <taxon>Pseudomonadati</taxon>
        <taxon>Pseudomonadota</taxon>
        <taxon>Betaproteobacteria</taxon>
        <taxon>Rhodocyclales</taxon>
        <taxon>Zoogloeaceae</taxon>
        <taxon>Denitromonas</taxon>
    </lineage>
</organism>
<gene>
    <name evidence="7" type="ORF">FHP89_17835</name>
</gene>
<sequence length="205" mass="21232">MTPTTALALAGAVFVLAVTPGPAVASITARTLGAGLGAALWHVAGIAMGDIVLIALACLGMSTLAQHYGEVFLAVKWIGAAYLVWLGIGAFRSDDTPPAELPIRPPTSHHKDALAGLLTTLGNPKPILFYAAFLPTFVDLANITAIDFVLVCAIACSMVFVVLAGYALLAARARRLLRDRRTVRAMNRASGAVLVGTGVVIASRS</sequence>
<dbReference type="PANTHER" id="PTHR30086:SF20">
    <property type="entry name" value="ARGININE EXPORTER PROTEIN ARGO-RELATED"/>
    <property type="match status" value="1"/>
</dbReference>
<keyword evidence="2" id="KW-1003">Cell membrane</keyword>
<protein>
    <submittedName>
        <fullName evidence="7">LysE family translocator</fullName>
    </submittedName>
</protein>
<feature type="transmembrane region" description="Helical" evidence="6">
    <location>
        <begin position="148"/>
        <end position="171"/>
    </location>
</feature>
<evidence type="ECO:0000313" key="7">
    <source>
        <dbReference type="EMBL" id="TVO72856.1"/>
    </source>
</evidence>
<accession>A0A557S600</accession>
<dbReference type="PANTHER" id="PTHR30086">
    <property type="entry name" value="ARGININE EXPORTER PROTEIN ARGO"/>
    <property type="match status" value="1"/>
</dbReference>
<evidence type="ECO:0000256" key="2">
    <source>
        <dbReference type="ARBA" id="ARBA00022475"/>
    </source>
</evidence>
<keyword evidence="3 6" id="KW-0812">Transmembrane</keyword>
<keyword evidence="4 6" id="KW-1133">Transmembrane helix</keyword>
<dbReference type="GO" id="GO:0015171">
    <property type="term" value="F:amino acid transmembrane transporter activity"/>
    <property type="evidence" value="ECO:0007669"/>
    <property type="project" value="TreeGrafter"/>
</dbReference>
<name>A0A557S600_9RHOO</name>
<proteinExistence type="predicted"/>
<keyword evidence="5 6" id="KW-0472">Membrane</keyword>
<dbReference type="Pfam" id="PF01810">
    <property type="entry name" value="LysE"/>
    <property type="match status" value="1"/>
</dbReference>
<evidence type="ECO:0000256" key="3">
    <source>
        <dbReference type="ARBA" id="ARBA00022692"/>
    </source>
</evidence>
<dbReference type="AlphaFoldDB" id="A0A557S600"/>
<comment type="subcellular location">
    <subcellularLocation>
        <location evidence="1">Cell membrane</location>
        <topology evidence="1">Multi-pass membrane protein</topology>
    </subcellularLocation>
</comment>